<feature type="non-terminal residue" evidence="2">
    <location>
        <position position="199"/>
    </location>
</feature>
<name>A0A9N8JW03_9PEZI</name>
<comment type="caution">
    <text evidence="2">The sequence shown here is derived from an EMBL/GenBank/DDBJ whole genome shotgun (WGS) entry which is preliminary data.</text>
</comment>
<organism evidence="2 3">
    <name type="scientific">Aureobasidium vineae</name>
    <dbReference type="NCBI Taxonomy" id="2773715"/>
    <lineage>
        <taxon>Eukaryota</taxon>
        <taxon>Fungi</taxon>
        <taxon>Dikarya</taxon>
        <taxon>Ascomycota</taxon>
        <taxon>Pezizomycotina</taxon>
        <taxon>Dothideomycetes</taxon>
        <taxon>Dothideomycetidae</taxon>
        <taxon>Dothideales</taxon>
        <taxon>Saccotheciaceae</taxon>
        <taxon>Aureobasidium</taxon>
    </lineage>
</organism>
<evidence type="ECO:0000313" key="2">
    <source>
        <dbReference type="EMBL" id="CAD0094034.1"/>
    </source>
</evidence>
<dbReference type="Proteomes" id="UP000716446">
    <property type="component" value="Unassembled WGS sequence"/>
</dbReference>
<evidence type="ECO:0000256" key="1">
    <source>
        <dbReference type="SAM" id="Phobius"/>
    </source>
</evidence>
<feature type="non-terminal residue" evidence="2">
    <location>
        <position position="1"/>
    </location>
</feature>
<evidence type="ECO:0000313" key="3">
    <source>
        <dbReference type="Proteomes" id="UP000716446"/>
    </source>
</evidence>
<keyword evidence="3" id="KW-1185">Reference proteome</keyword>
<keyword evidence="1" id="KW-1133">Transmembrane helix</keyword>
<gene>
    <name evidence="2" type="ORF">AWRI4619_LOCUS8132</name>
</gene>
<dbReference type="AlphaFoldDB" id="A0A9N8JW03"/>
<sequence>LGGHLLDVSISITGINYQKKNYVDQHASLDNTKTKFETTTNIINRPQWQMLHAALMLAMTTVLAVSNIFLLALHLNHHHLPTHLSIPLIPFNTRILITSRQRTRPTNLLAVISLCSPSGVPLPAGHLLTTSKLMDSVSEPSRSDLSTLGRGHRQEIVGVAGFDGLCVQTQGSIELELPLRGWRGMGGRQLLRLTVRCLG</sequence>
<proteinExistence type="predicted"/>
<keyword evidence="1" id="KW-0812">Transmembrane</keyword>
<accession>A0A9N8JW03</accession>
<protein>
    <submittedName>
        <fullName evidence="2">Uncharacterized protein</fullName>
    </submittedName>
</protein>
<keyword evidence="1" id="KW-0472">Membrane</keyword>
<reference evidence="2" key="1">
    <citation type="submission" date="2020-06" db="EMBL/GenBank/DDBJ databases">
        <authorList>
            <person name="Onetto C."/>
        </authorList>
    </citation>
    <scope>NUCLEOTIDE SEQUENCE</scope>
</reference>
<feature type="transmembrane region" description="Helical" evidence="1">
    <location>
        <begin position="53"/>
        <end position="75"/>
    </location>
</feature>
<dbReference type="EMBL" id="CAIJEN010000014">
    <property type="protein sequence ID" value="CAD0094034.1"/>
    <property type="molecule type" value="Genomic_DNA"/>
</dbReference>